<evidence type="ECO:0008006" key="5">
    <source>
        <dbReference type="Google" id="ProtNLM"/>
    </source>
</evidence>
<protein>
    <recommendedName>
        <fullName evidence="5">Trimethylamine methyltransferase MttB</fullName>
    </recommendedName>
</protein>
<evidence type="ECO:0000256" key="1">
    <source>
        <dbReference type="ARBA" id="ARBA00007137"/>
    </source>
</evidence>
<dbReference type="Pfam" id="PF06253">
    <property type="entry name" value="MTTB"/>
    <property type="match status" value="1"/>
</dbReference>
<organism evidence="4">
    <name type="scientific">marine sediment metagenome</name>
    <dbReference type="NCBI Taxonomy" id="412755"/>
    <lineage>
        <taxon>unclassified sequences</taxon>
        <taxon>metagenomes</taxon>
        <taxon>ecological metagenomes</taxon>
    </lineage>
</organism>
<dbReference type="InterPro" id="IPR038601">
    <property type="entry name" value="MttB-like_sf"/>
</dbReference>
<feature type="non-terminal residue" evidence="4">
    <location>
        <position position="216"/>
    </location>
</feature>
<evidence type="ECO:0000256" key="2">
    <source>
        <dbReference type="ARBA" id="ARBA00022603"/>
    </source>
</evidence>
<dbReference type="AlphaFoldDB" id="A0A0F8YSF4"/>
<sequence length="216" mass="23900">MKPGLKAGKKHSGGFGLNVFTDDELNEIHLATLEILKSTGVFVEDAEALEVFDGGGAIVDLKNKIVKIPPHVVEDAIRSAPSTFHAFGRIPESDIVLEDTRVSFTNFGEGIMFVDPYTNDLRDTTKADIEKASRLIDYLEHVETYERCMCSHDQAPQVQALHNAEASLTNTTKHHWLGPVNRYQAKKIVEILVAISGSKENLRERPLLSFVSCPVS</sequence>
<dbReference type="EMBL" id="LAZR01055276">
    <property type="protein sequence ID" value="KKK76735.1"/>
    <property type="molecule type" value="Genomic_DNA"/>
</dbReference>
<comment type="similarity">
    <text evidence="1">Belongs to the trimethylamine methyltransferase family.</text>
</comment>
<dbReference type="GO" id="GO:0008168">
    <property type="term" value="F:methyltransferase activity"/>
    <property type="evidence" value="ECO:0007669"/>
    <property type="project" value="UniProtKB-KW"/>
</dbReference>
<evidence type="ECO:0000313" key="4">
    <source>
        <dbReference type="EMBL" id="KKK76735.1"/>
    </source>
</evidence>
<keyword evidence="3" id="KW-0808">Transferase</keyword>
<dbReference type="GO" id="GO:0015948">
    <property type="term" value="P:methanogenesis"/>
    <property type="evidence" value="ECO:0007669"/>
    <property type="project" value="InterPro"/>
</dbReference>
<proteinExistence type="inferred from homology"/>
<dbReference type="GO" id="GO:0032259">
    <property type="term" value="P:methylation"/>
    <property type="evidence" value="ECO:0007669"/>
    <property type="project" value="UniProtKB-KW"/>
</dbReference>
<name>A0A0F8YSF4_9ZZZZ</name>
<accession>A0A0F8YSF4</accession>
<reference evidence="4" key="1">
    <citation type="journal article" date="2015" name="Nature">
        <title>Complex archaea that bridge the gap between prokaryotes and eukaryotes.</title>
        <authorList>
            <person name="Spang A."/>
            <person name="Saw J.H."/>
            <person name="Jorgensen S.L."/>
            <person name="Zaremba-Niedzwiedzka K."/>
            <person name="Martijn J."/>
            <person name="Lind A.E."/>
            <person name="van Eijk R."/>
            <person name="Schleper C."/>
            <person name="Guy L."/>
            <person name="Ettema T.J."/>
        </authorList>
    </citation>
    <scope>NUCLEOTIDE SEQUENCE</scope>
</reference>
<comment type="caution">
    <text evidence="4">The sequence shown here is derived from an EMBL/GenBank/DDBJ whole genome shotgun (WGS) entry which is preliminary data.</text>
</comment>
<keyword evidence="2" id="KW-0489">Methyltransferase</keyword>
<dbReference type="Gene3D" id="3.20.20.480">
    <property type="entry name" value="Trimethylamine methyltransferase-like"/>
    <property type="match status" value="1"/>
</dbReference>
<gene>
    <name evidence="4" type="ORF">LCGC14_2860660</name>
</gene>
<dbReference type="InterPro" id="IPR010426">
    <property type="entry name" value="MTTB_MeTrfase"/>
</dbReference>
<evidence type="ECO:0000256" key="3">
    <source>
        <dbReference type="ARBA" id="ARBA00022679"/>
    </source>
</evidence>